<dbReference type="EMBL" id="OZ037944">
    <property type="protein sequence ID" value="CAL1694376.1"/>
    <property type="molecule type" value="Genomic_DNA"/>
</dbReference>
<evidence type="ECO:0008006" key="3">
    <source>
        <dbReference type="Google" id="ProtNLM"/>
    </source>
</evidence>
<reference evidence="2" key="1">
    <citation type="submission" date="2024-04" db="EMBL/GenBank/DDBJ databases">
        <authorList>
            <person name="Shaw F."/>
            <person name="Minotto A."/>
        </authorList>
    </citation>
    <scope>NUCLEOTIDE SEQUENCE [LARGE SCALE GENOMIC DNA]</scope>
</reference>
<accession>A0ABP1CFF4</accession>
<dbReference type="Proteomes" id="UP001497453">
    <property type="component" value="Chromosome 1"/>
</dbReference>
<name>A0ABP1CFF4_9APHY</name>
<dbReference type="Gene3D" id="1.20.1280.50">
    <property type="match status" value="1"/>
</dbReference>
<protein>
    <recommendedName>
        <fullName evidence="3">F-box domain-containing protein</fullName>
    </recommendedName>
</protein>
<keyword evidence="2" id="KW-1185">Reference proteome</keyword>
<proteinExistence type="predicted"/>
<organism evidence="1 2">
    <name type="scientific">Somion occarium</name>
    <dbReference type="NCBI Taxonomy" id="3059160"/>
    <lineage>
        <taxon>Eukaryota</taxon>
        <taxon>Fungi</taxon>
        <taxon>Dikarya</taxon>
        <taxon>Basidiomycota</taxon>
        <taxon>Agaricomycotina</taxon>
        <taxon>Agaricomycetes</taxon>
        <taxon>Polyporales</taxon>
        <taxon>Cerrenaceae</taxon>
        <taxon>Somion</taxon>
    </lineage>
</organism>
<evidence type="ECO:0000313" key="1">
    <source>
        <dbReference type="EMBL" id="CAL1694376.1"/>
    </source>
</evidence>
<gene>
    <name evidence="1" type="ORF">GFSPODELE1_LOCUS273</name>
</gene>
<sequence>MSSALPGFNDATMSVDHLPDELLSLIFEYAGLNMLHNDEPSSVWFSSQVSFRWSHIIHHTPSVWCYVPIYRRSNLNLPQLHFEKSRHYPLSIYLNVRARGANLVHALQCMVEQSERWYTLIIRVPDAPTLSTIISRLRRTCAPRSKHFELYVDAPQHTIGQLPEVFQDGFAQLTSLTLRGRAFNLRSPLLSRLRSLTLCHLPQLQGHPPHHTFQELLGASPKLEYLALDGVFPYLSLGIEYDEILVPALQVLDIRMQCQGWRQFISILKLPCLNRLTFTSSETSVWRSFESSLSILAANVGPLQELHLNVLSREPPFVDWS</sequence>
<evidence type="ECO:0000313" key="2">
    <source>
        <dbReference type="Proteomes" id="UP001497453"/>
    </source>
</evidence>
<dbReference type="SUPFAM" id="SSF52047">
    <property type="entry name" value="RNI-like"/>
    <property type="match status" value="1"/>
</dbReference>